<evidence type="ECO:0000313" key="3">
    <source>
        <dbReference type="EMBL" id="PVH94280.1"/>
    </source>
</evidence>
<dbReference type="InterPro" id="IPR056120">
    <property type="entry name" value="DUF7703"/>
</dbReference>
<keyword evidence="1" id="KW-0472">Membrane</keyword>
<name>A0A2V1D853_9PLEO</name>
<dbReference type="EMBL" id="KZ805542">
    <property type="protein sequence ID" value="PVH94280.1"/>
    <property type="molecule type" value="Genomic_DNA"/>
</dbReference>
<feature type="transmembrane region" description="Helical" evidence="1">
    <location>
        <begin position="81"/>
        <end position="104"/>
    </location>
</feature>
<proteinExistence type="predicted"/>
<dbReference type="AlphaFoldDB" id="A0A2V1D853"/>
<feature type="transmembrane region" description="Helical" evidence="1">
    <location>
        <begin position="48"/>
        <end position="69"/>
    </location>
</feature>
<dbReference type="Proteomes" id="UP000244855">
    <property type="component" value="Unassembled WGS sequence"/>
</dbReference>
<sequence>MRSDGYRGGIEVAIPIAMIIAAFIAITITNVIEINVQIFLVFRKRTGLYFWSLLVASWGTVLHSVGFLLKFFKLCRNDYANIIIITAGGVPMVIGTAVVLYSRLHLVVEDRRTVRWVLVMIFMSFFLFTLPPTILNFGANSRNPHPYLQPFEIYEKIMLFGFSFQEFIISGLYIRETWKILGVTLRQGKDIRQVMRHLIFVNIFVILLDMTIISIELSGEHKIATTYKSAVYSVKLRLEFAILNQLRQLIRNGGGSSILGTTQVSPSDNGADLSHEYGPVPGSGSGGGTVLPAVYHRMRPVA</sequence>
<dbReference type="PANTHER" id="PTHR37013:SF4">
    <property type="entry name" value="INTEGRAL MEMBRANE PROTEIN"/>
    <property type="match status" value="1"/>
</dbReference>
<dbReference type="Pfam" id="PF24802">
    <property type="entry name" value="DUF7703"/>
    <property type="match status" value="1"/>
</dbReference>
<gene>
    <name evidence="3" type="ORF">DM02DRAFT_196618</name>
</gene>
<keyword evidence="4" id="KW-1185">Reference proteome</keyword>
<evidence type="ECO:0000313" key="4">
    <source>
        <dbReference type="Proteomes" id="UP000244855"/>
    </source>
</evidence>
<feature type="transmembrane region" description="Helical" evidence="1">
    <location>
        <begin position="12"/>
        <end position="36"/>
    </location>
</feature>
<organism evidence="3 4">
    <name type="scientific">Periconia macrospinosa</name>
    <dbReference type="NCBI Taxonomy" id="97972"/>
    <lineage>
        <taxon>Eukaryota</taxon>
        <taxon>Fungi</taxon>
        <taxon>Dikarya</taxon>
        <taxon>Ascomycota</taxon>
        <taxon>Pezizomycotina</taxon>
        <taxon>Dothideomycetes</taxon>
        <taxon>Pleosporomycetidae</taxon>
        <taxon>Pleosporales</taxon>
        <taxon>Massarineae</taxon>
        <taxon>Periconiaceae</taxon>
        <taxon>Periconia</taxon>
    </lineage>
</organism>
<evidence type="ECO:0000259" key="2">
    <source>
        <dbReference type="Pfam" id="PF24802"/>
    </source>
</evidence>
<feature type="transmembrane region" description="Helical" evidence="1">
    <location>
        <begin position="194"/>
        <end position="215"/>
    </location>
</feature>
<reference evidence="3 4" key="1">
    <citation type="journal article" date="2018" name="Sci. Rep.">
        <title>Comparative genomics provides insights into the lifestyle and reveals functional heterogeneity of dark septate endophytic fungi.</title>
        <authorList>
            <person name="Knapp D.G."/>
            <person name="Nemeth J.B."/>
            <person name="Barry K."/>
            <person name="Hainaut M."/>
            <person name="Henrissat B."/>
            <person name="Johnson J."/>
            <person name="Kuo A."/>
            <person name="Lim J.H.P."/>
            <person name="Lipzen A."/>
            <person name="Nolan M."/>
            <person name="Ohm R.A."/>
            <person name="Tamas L."/>
            <person name="Grigoriev I.V."/>
            <person name="Spatafora J.W."/>
            <person name="Nagy L.G."/>
            <person name="Kovacs G.M."/>
        </authorList>
    </citation>
    <scope>NUCLEOTIDE SEQUENCE [LARGE SCALE GENOMIC DNA]</scope>
    <source>
        <strain evidence="3 4">DSE2036</strain>
    </source>
</reference>
<keyword evidence="1" id="KW-1133">Transmembrane helix</keyword>
<feature type="transmembrane region" description="Helical" evidence="1">
    <location>
        <begin position="116"/>
        <end position="137"/>
    </location>
</feature>
<feature type="transmembrane region" description="Helical" evidence="1">
    <location>
        <begin position="157"/>
        <end position="174"/>
    </location>
</feature>
<accession>A0A2V1D853</accession>
<protein>
    <recommendedName>
        <fullName evidence="2">DUF7703 domain-containing protein</fullName>
    </recommendedName>
</protein>
<dbReference type="PANTHER" id="PTHR37013">
    <property type="entry name" value="INTEGRAL MEMBRANE PROTEIN (AFU_ORTHOLOGUE AFUA_1G05950)-RELATED"/>
    <property type="match status" value="1"/>
</dbReference>
<dbReference type="OrthoDB" id="405906at2759"/>
<feature type="domain" description="DUF7703" evidence="2">
    <location>
        <begin position="8"/>
        <end position="251"/>
    </location>
</feature>
<keyword evidence="1" id="KW-0812">Transmembrane</keyword>
<evidence type="ECO:0000256" key="1">
    <source>
        <dbReference type="SAM" id="Phobius"/>
    </source>
</evidence>